<reference evidence="2" key="2">
    <citation type="submission" date="2020-06" db="EMBL/GenBank/DDBJ databases">
        <authorList>
            <person name="Sheffer M."/>
        </authorList>
    </citation>
    <scope>NUCLEOTIDE SEQUENCE</scope>
</reference>
<protein>
    <submittedName>
        <fullName evidence="2">Uncharacterized protein</fullName>
    </submittedName>
</protein>
<accession>A0A8T0EXE9</accession>
<organism evidence="2 3">
    <name type="scientific">Argiope bruennichi</name>
    <name type="common">Wasp spider</name>
    <name type="synonym">Aranea bruennichi</name>
    <dbReference type="NCBI Taxonomy" id="94029"/>
    <lineage>
        <taxon>Eukaryota</taxon>
        <taxon>Metazoa</taxon>
        <taxon>Ecdysozoa</taxon>
        <taxon>Arthropoda</taxon>
        <taxon>Chelicerata</taxon>
        <taxon>Arachnida</taxon>
        <taxon>Araneae</taxon>
        <taxon>Araneomorphae</taxon>
        <taxon>Entelegynae</taxon>
        <taxon>Araneoidea</taxon>
        <taxon>Araneidae</taxon>
        <taxon>Argiope</taxon>
    </lineage>
</organism>
<dbReference type="Proteomes" id="UP000807504">
    <property type="component" value="Unassembled WGS sequence"/>
</dbReference>
<sequence>MQGARQAFMLLWGWEREGLEKKDQWLDDQRSKLPETAPACFRWSHAFHPADGEPARLPFTHREKTPNRPPTVRISVTAGAGGEE</sequence>
<comment type="caution">
    <text evidence="2">The sequence shown here is derived from an EMBL/GenBank/DDBJ whole genome shotgun (WGS) entry which is preliminary data.</text>
</comment>
<dbReference type="EMBL" id="JABXBU010001863">
    <property type="protein sequence ID" value="KAF8782354.1"/>
    <property type="molecule type" value="Genomic_DNA"/>
</dbReference>
<reference evidence="2" key="1">
    <citation type="journal article" date="2020" name="bioRxiv">
        <title>Chromosome-level reference genome of the European wasp spider Argiope bruennichi: a resource for studies on range expansion and evolutionary adaptation.</title>
        <authorList>
            <person name="Sheffer M.M."/>
            <person name="Hoppe A."/>
            <person name="Krehenwinkel H."/>
            <person name="Uhl G."/>
            <person name="Kuss A.W."/>
            <person name="Jensen L."/>
            <person name="Jensen C."/>
            <person name="Gillespie R.G."/>
            <person name="Hoff K.J."/>
            <person name="Prost S."/>
        </authorList>
    </citation>
    <scope>NUCLEOTIDE SEQUENCE</scope>
</reference>
<evidence type="ECO:0000313" key="3">
    <source>
        <dbReference type="Proteomes" id="UP000807504"/>
    </source>
</evidence>
<feature type="region of interest" description="Disordered" evidence="1">
    <location>
        <begin position="60"/>
        <end position="84"/>
    </location>
</feature>
<evidence type="ECO:0000256" key="1">
    <source>
        <dbReference type="SAM" id="MobiDB-lite"/>
    </source>
</evidence>
<gene>
    <name evidence="2" type="ORF">HNY73_012650</name>
</gene>
<keyword evidence="3" id="KW-1185">Reference proteome</keyword>
<dbReference type="AlphaFoldDB" id="A0A8T0EXE9"/>
<name>A0A8T0EXE9_ARGBR</name>
<proteinExistence type="predicted"/>
<evidence type="ECO:0000313" key="2">
    <source>
        <dbReference type="EMBL" id="KAF8782354.1"/>
    </source>
</evidence>